<dbReference type="SUPFAM" id="SSF57863">
    <property type="entry name" value="ArfGap/RecO-like zinc finger"/>
    <property type="match status" value="1"/>
</dbReference>
<dbReference type="Pfam" id="PF01412">
    <property type="entry name" value="ArfGap"/>
    <property type="match status" value="1"/>
</dbReference>
<dbReference type="VEuPathDB" id="FungiDB:HMPREF1544_00094"/>
<feature type="compositionally biased region" description="Basic and acidic residues" evidence="7">
    <location>
        <begin position="968"/>
        <end position="986"/>
    </location>
</feature>
<organism evidence="10 11">
    <name type="scientific">Mucor circinelloides f. circinelloides (strain 1006PhL)</name>
    <name type="common">Mucormycosis agent</name>
    <name type="synonym">Calyptromyces circinelloides</name>
    <dbReference type="NCBI Taxonomy" id="1220926"/>
    <lineage>
        <taxon>Eukaryota</taxon>
        <taxon>Fungi</taxon>
        <taxon>Fungi incertae sedis</taxon>
        <taxon>Mucoromycota</taxon>
        <taxon>Mucoromycotina</taxon>
        <taxon>Mucoromycetes</taxon>
        <taxon>Mucorales</taxon>
        <taxon>Mucorineae</taxon>
        <taxon>Mucoraceae</taxon>
        <taxon>Mucor</taxon>
    </lineage>
</organism>
<dbReference type="InterPro" id="IPR001164">
    <property type="entry name" value="ArfGAP_dom"/>
</dbReference>
<evidence type="ECO:0000259" key="8">
    <source>
        <dbReference type="PROSITE" id="PS50003"/>
    </source>
</evidence>
<evidence type="ECO:0000256" key="5">
    <source>
        <dbReference type="PROSITE-ProRule" id="PRU00288"/>
    </source>
</evidence>
<dbReference type="SMART" id="SM00233">
    <property type="entry name" value="PH"/>
    <property type="match status" value="1"/>
</dbReference>
<feature type="region of interest" description="Disordered" evidence="7">
    <location>
        <begin position="967"/>
        <end position="1008"/>
    </location>
</feature>
<keyword evidence="3 5" id="KW-0863">Zinc-finger</keyword>
<accession>S2KKU2</accession>
<evidence type="ECO:0008006" key="12">
    <source>
        <dbReference type="Google" id="ProtNLM"/>
    </source>
</evidence>
<dbReference type="AlphaFoldDB" id="S2KKU2"/>
<keyword evidence="1" id="KW-0343">GTPase activation</keyword>
<feature type="compositionally biased region" description="Low complexity" evidence="7">
    <location>
        <begin position="867"/>
        <end position="883"/>
    </location>
</feature>
<dbReference type="SMART" id="SM00105">
    <property type="entry name" value="ArfGap"/>
    <property type="match status" value="1"/>
</dbReference>
<evidence type="ECO:0000256" key="1">
    <source>
        <dbReference type="ARBA" id="ARBA00022468"/>
    </source>
</evidence>
<feature type="domain" description="PH" evidence="8">
    <location>
        <begin position="325"/>
        <end position="433"/>
    </location>
</feature>
<feature type="compositionally biased region" description="Polar residues" evidence="7">
    <location>
        <begin position="511"/>
        <end position="531"/>
    </location>
</feature>
<feature type="compositionally biased region" description="Polar residues" evidence="7">
    <location>
        <begin position="494"/>
        <end position="503"/>
    </location>
</feature>
<dbReference type="Pfam" id="PF00169">
    <property type="entry name" value="PH"/>
    <property type="match status" value="1"/>
</dbReference>
<protein>
    <recommendedName>
        <fullName evidence="12">Arf-GAP with coiled-coil, ANK repeat and PH domain-containing protein</fullName>
    </recommendedName>
</protein>
<keyword evidence="2" id="KW-0479">Metal-binding</keyword>
<dbReference type="GO" id="GO:0005737">
    <property type="term" value="C:cytoplasm"/>
    <property type="evidence" value="ECO:0007669"/>
    <property type="project" value="InterPro"/>
</dbReference>
<feature type="domain" description="Arf-GAP" evidence="9">
    <location>
        <begin position="593"/>
        <end position="723"/>
    </location>
</feature>
<dbReference type="PANTHER" id="PTHR23180">
    <property type="entry name" value="CENTAURIN/ARF"/>
    <property type="match status" value="1"/>
</dbReference>
<dbReference type="Gene3D" id="1.10.220.150">
    <property type="entry name" value="Arf GTPase activating protein"/>
    <property type="match status" value="1"/>
</dbReference>
<dbReference type="FunCoup" id="S2KKU2">
    <property type="interactions" value="251"/>
</dbReference>
<dbReference type="OMA" id="LFCITDH"/>
<dbReference type="InParanoid" id="S2KKU2"/>
<dbReference type="InterPro" id="IPR011993">
    <property type="entry name" value="PH-like_dom_sf"/>
</dbReference>
<dbReference type="FunFam" id="2.30.29.30:FF:000252">
    <property type="entry name" value="ARF GTPase activator (Csx2)"/>
    <property type="match status" value="1"/>
</dbReference>
<evidence type="ECO:0000313" key="10">
    <source>
        <dbReference type="EMBL" id="EPB93020.1"/>
    </source>
</evidence>
<gene>
    <name evidence="10" type="ORF">HMPREF1544_00094</name>
</gene>
<dbReference type="GO" id="GO:0008270">
    <property type="term" value="F:zinc ion binding"/>
    <property type="evidence" value="ECO:0007669"/>
    <property type="project" value="UniProtKB-KW"/>
</dbReference>
<dbReference type="InterPro" id="IPR027267">
    <property type="entry name" value="AH/BAR_dom_sf"/>
</dbReference>
<dbReference type="FunFam" id="1.10.220.150:FF:000009">
    <property type="entry name" value="stromal membrane-associated protein 1 isoform X1"/>
    <property type="match status" value="1"/>
</dbReference>
<dbReference type="OrthoDB" id="10266696at2759"/>
<evidence type="ECO:0000256" key="7">
    <source>
        <dbReference type="SAM" id="MobiDB-lite"/>
    </source>
</evidence>
<dbReference type="Proteomes" id="UP000014254">
    <property type="component" value="Unassembled WGS sequence"/>
</dbReference>
<proteinExistence type="predicted"/>
<dbReference type="PROSITE" id="PS50115">
    <property type="entry name" value="ARFGAP"/>
    <property type="match status" value="1"/>
</dbReference>
<dbReference type="CDD" id="cd08204">
    <property type="entry name" value="ArfGap"/>
    <property type="match status" value="1"/>
</dbReference>
<dbReference type="STRING" id="1220926.S2KKU2"/>
<dbReference type="InterPro" id="IPR038508">
    <property type="entry name" value="ArfGAP_dom_sf"/>
</dbReference>
<feature type="coiled-coil region" evidence="6">
    <location>
        <begin position="250"/>
        <end position="286"/>
    </location>
</feature>
<evidence type="ECO:0000256" key="6">
    <source>
        <dbReference type="SAM" id="Coils"/>
    </source>
</evidence>
<dbReference type="PANTHER" id="PTHR23180:SF160">
    <property type="entry name" value="ADP-RIBOSYLATION FACTOR GTPASE-ACTIVATING PROTEIN EFFECTOR PROTEIN 1"/>
    <property type="match status" value="1"/>
</dbReference>
<keyword evidence="11" id="KW-1185">Reference proteome</keyword>
<keyword evidence="4" id="KW-0862">Zinc</keyword>
<dbReference type="InterPro" id="IPR037278">
    <property type="entry name" value="ARFGAP/RecO"/>
</dbReference>
<dbReference type="Pfam" id="PF16746">
    <property type="entry name" value="BAR_3"/>
    <property type="match status" value="1"/>
</dbReference>
<evidence type="ECO:0000256" key="3">
    <source>
        <dbReference type="ARBA" id="ARBA00022771"/>
    </source>
</evidence>
<dbReference type="SUPFAM" id="SSF50729">
    <property type="entry name" value="PH domain-like"/>
    <property type="match status" value="1"/>
</dbReference>
<feature type="region of interest" description="Disordered" evidence="7">
    <location>
        <begin position="488"/>
        <end position="532"/>
    </location>
</feature>
<name>S2KKU2_MUCC1</name>
<sequence>MSKDDETVDGKASPDEIVATLAENTPHLPTSISKRSFMDDAYLEDGPLFRATIKQLEDRTSQLKQSLKKIIKSASNALEIRRQLSGADETYYDALRDMQCAEPLMSHYLNNAWHIIQQERIRLDQAMYSQMLAPLRQIYDQDIKMAELKRRQFEEESKEYYASLAKYLKSKKKSTEEEQKKQNQRKSRFDLARFDYLGFLLDVHGGKKENEILFCITDHTIRDFNYYESIATKIEPEKPGLNELVSLMTANSLEQELATNERAAKRKELLCNIDNVDQQLKQTEEGNDENTTIPAIPELNFTHHSNEDVMFKGIRDMEQRDQVVGRKKEGFLFATSKPSKSTGGFDVTSSSVTWHKYWCVLSGGQLHEYSNWKRQLEPHIDPINLRFATVREARNAERRFCFEVITPHMRRIYQATSEEEAQSWIGTIHNSIESVLNGTSASSANLFDLGAAVSPTATTSTKRHGRSLSGAFKNGFAAVAAAAATAGSANQGAVITSPSQSIASKDRTSKRQSGLNSSHTNTTAADGNTPSEGAELLVSASSSPNDRFRWSGFSFGSHHDKHNGTNKLSSIQQSSNNNGNYVFSSLPDSEANTRLQSILREDTSNHYCVDCGAKNPDWCSLNLGVLLCIECSGIHRSLGTHISKIRSLTLDSTSYTSDIVELLKSIGNARSNAIWDARFEKTSSTSNAQIPRPNPTDSRAVKLAYIQAKYVGRQFVKKPSEEDSQLTADELLFEAIDQDDIPKALLALASGGNVNSSRPDSTKSPRISLLLPSAQHHHQQQQHAAQKFLPFLMDLDDKSSKKLEVDESEDNHEKQADGHYIVRYALHYALLHGREATSDELFYPSPVVLQSSSSIKTNTTETGGDGSSIISSSSENAYPTATSASTSISPRKIIFPMAEFLLQNGADTGIVDPETGLTLAELVGMGSIVNDNAIAYISMKNTARGQSAITRSSTILNQHLLSLQQQSIKEEEASNKSTEDLSRIEEASINDIPPPLPPRKDNNSQVDQ</sequence>
<reference evidence="11" key="1">
    <citation type="submission" date="2013-05" db="EMBL/GenBank/DDBJ databases">
        <title>The Genome sequence of Mucor circinelloides f. circinelloides 1006PhL.</title>
        <authorList>
            <consortium name="The Broad Institute Genomics Platform"/>
            <person name="Cuomo C."/>
            <person name="Earl A."/>
            <person name="Findley K."/>
            <person name="Lee S.C."/>
            <person name="Walker B."/>
            <person name="Young S."/>
            <person name="Zeng Q."/>
            <person name="Gargeya S."/>
            <person name="Fitzgerald M."/>
            <person name="Haas B."/>
            <person name="Abouelleil A."/>
            <person name="Allen A.W."/>
            <person name="Alvarado L."/>
            <person name="Arachchi H.M."/>
            <person name="Berlin A.M."/>
            <person name="Chapman S.B."/>
            <person name="Gainer-Dewar J."/>
            <person name="Goldberg J."/>
            <person name="Griggs A."/>
            <person name="Gujja S."/>
            <person name="Hansen M."/>
            <person name="Howarth C."/>
            <person name="Imamovic A."/>
            <person name="Ireland A."/>
            <person name="Larimer J."/>
            <person name="McCowan C."/>
            <person name="Murphy C."/>
            <person name="Pearson M."/>
            <person name="Poon T.W."/>
            <person name="Priest M."/>
            <person name="Roberts A."/>
            <person name="Saif S."/>
            <person name="Shea T."/>
            <person name="Sisk P."/>
            <person name="Sykes S."/>
            <person name="Wortman J."/>
            <person name="Nusbaum C."/>
            <person name="Birren B."/>
        </authorList>
    </citation>
    <scope>NUCLEOTIDE SEQUENCE [LARGE SCALE GENOMIC DNA]</scope>
    <source>
        <strain evidence="11">1006PhL</strain>
    </source>
</reference>
<evidence type="ECO:0000256" key="2">
    <source>
        <dbReference type="ARBA" id="ARBA00022723"/>
    </source>
</evidence>
<dbReference type="eggNOG" id="KOG0521">
    <property type="taxonomic scope" value="Eukaryota"/>
</dbReference>
<feature type="region of interest" description="Disordered" evidence="7">
    <location>
        <begin position="853"/>
        <end position="883"/>
    </location>
</feature>
<dbReference type="PROSITE" id="PS50003">
    <property type="entry name" value="PH_DOMAIN"/>
    <property type="match status" value="1"/>
</dbReference>
<evidence type="ECO:0000313" key="11">
    <source>
        <dbReference type="Proteomes" id="UP000014254"/>
    </source>
</evidence>
<dbReference type="InterPro" id="IPR045258">
    <property type="entry name" value="ACAP1/2/3-like"/>
</dbReference>
<evidence type="ECO:0000256" key="4">
    <source>
        <dbReference type="ARBA" id="ARBA00022833"/>
    </source>
</evidence>
<dbReference type="GO" id="GO:0005096">
    <property type="term" value="F:GTPase activator activity"/>
    <property type="evidence" value="ECO:0007669"/>
    <property type="project" value="UniProtKB-KW"/>
</dbReference>
<keyword evidence="6" id="KW-0175">Coiled coil</keyword>
<dbReference type="EMBL" id="KE123896">
    <property type="protein sequence ID" value="EPB93020.1"/>
    <property type="molecule type" value="Genomic_DNA"/>
</dbReference>
<dbReference type="InterPro" id="IPR001849">
    <property type="entry name" value="PH_domain"/>
</dbReference>
<feature type="compositionally biased region" description="Polar residues" evidence="7">
    <location>
        <begin position="853"/>
        <end position="862"/>
    </location>
</feature>
<evidence type="ECO:0000259" key="9">
    <source>
        <dbReference type="PROSITE" id="PS50115"/>
    </source>
</evidence>
<dbReference type="Gene3D" id="2.30.29.30">
    <property type="entry name" value="Pleckstrin-homology domain (PH domain)/Phosphotyrosine-binding domain (PTB)"/>
    <property type="match status" value="1"/>
</dbReference>
<dbReference type="PRINTS" id="PR00405">
    <property type="entry name" value="REVINTRACTNG"/>
</dbReference>
<dbReference type="Gene3D" id="1.20.1270.60">
    <property type="entry name" value="Arfaptin homology (AH) domain/BAR domain"/>
    <property type="match status" value="1"/>
</dbReference>
<dbReference type="SUPFAM" id="SSF103657">
    <property type="entry name" value="BAR/IMD domain-like"/>
    <property type="match status" value="1"/>
</dbReference>
<dbReference type="InterPro" id="IPR004148">
    <property type="entry name" value="BAR_dom"/>
</dbReference>